<dbReference type="Proteomes" id="UP001432027">
    <property type="component" value="Unassembled WGS sequence"/>
</dbReference>
<evidence type="ECO:0000313" key="2">
    <source>
        <dbReference type="EMBL" id="GMS79014.1"/>
    </source>
</evidence>
<protein>
    <submittedName>
        <fullName evidence="2">Uncharacterized protein</fullName>
    </submittedName>
</protein>
<keyword evidence="1" id="KW-1133">Transmembrane helix</keyword>
<proteinExistence type="predicted"/>
<keyword evidence="1" id="KW-0472">Membrane</keyword>
<evidence type="ECO:0000313" key="3">
    <source>
        <dbReference type="Proteomes" id="UP001432027"/>
    </source>
</evidence>
<comment type="caution">
    <text evidence="2">The sequence shown here is derived from an EMBL/GenBank/DDBJ whole genome shotgun (WGS) entry which is preliminary data.</text>
</comment>
<gene>
    <name evidence="2" type="ORF">PENTCL1PPCAC_1189</name>
</gene>
<name>A0AAV5SG46_9BILA</name>
<reference evidence="2" key="1">
    <citation type="submission" date="2023-10" db="EMBL/GenBank/DDBJ databases">
        <title>Genome assembly of Pristionchus species.</title>
        <authorList>
            <person name="Yoshida K."/>
            <person name="Sommer R.J."/>
        </authorList>
    </citation>
    <scope>NUCLEOTIDE SEQUENCE</scope>
    <source>
        <strain evidence="2">RS0144</strain>
    </source>
</reference>
<keyword evidence="1" id="KW-0812">Transmembrane</keyword>
<feature type="non-terminal residue" evidence="2">
    <location>
        <position position="1"/>
    </location>
</feature>
<accession>A0AAV5SG46</accession>
<evidence type="ECO:0000256" key="1">
    <source>
        <dbReference type="SAM" id="Phobius"/>
    </source>
</evidence>
<sequence>ARLVDASRQEDGQLIIDPCSASNDVHETLPSVLDRLEHFRICLLQSITVINTVLGLFSFSSVFTSVLSMGERAGVRTGVLAPHFLARVDLSTFRTLRDLFDT</sequence>
<dbReference type="AlphaFoldDB" id="A0AAV5SG46"/>
<keyword evidence="3" id="KW-1185">Reference proteome</keyword>
<feature type="non-terminal residue" evidence="2">
    <location>
        <position position="102"/>
    </location>
</feature>
<organism evidence="2 3">
    <name type="scientific">Pristionchus entomophagus</name>
    <dbReference type="NCBI Taxonomy" id="358040"/>
    <lineage>
        <taxon>Eukaryota</taxon>
        <taxon>Metazoa</taxon>
        <taxon>Ecdysozoa</taxon>
        <taxon>Nematoda</taxon>
        <taxon>Chromadorea</taxon>
        <taxon>Rhabditida</taxon>
        <taxon>Rhabditina</taxon>
        <taxon>Diplogasteromorpha</taxon>
        <taxon>Diplogasteroidea</taxon>
        <taxon>Neodiplogasteridae</taxon>
        <taxon>Pristionchus</taxon>
    </lineage>
</organism>
<dbReference type="EMBL" id="BTSX01000001">
    <property type="protein sequence ID" value="GMS79014.1"/>
    <property type="molecule type" value="Genomic_DNA"/>
</dbReference>
<feature type="transmembrane region" description="Helical" evidence="1">
    <location>
        <begin position="43"/>
        <end position="67"/>
    </location>
</feature>